<name>A0A1T5IVE4_9MICO</name>
<dbReference type="STRING" id="123320.SAMN06309945_0882"/>
<keyword evidence="1" id="KW-0472">Membrane</keyword>
<feature type="transmembrane region" description="Helical" evidence="1">
    <location>
        <begin position="67"/>
        <end position="89"/>
    </location>
</feature>
<evidence type="ECO:0000256" key="1">
    <source>
        <dbReference type="SAM" id="Phobius"/>
    </source>
</evidence>
<gene>
    <name evidence="2" type="ORF">SAMN06309945_0882</name>
</gene>
<dbReference type="EMBL" id="FUZP01000001">
    <property type="protein sequence ID" value="SKC43071.1"/>
    <property type="molecule type" value="Genomic_DNA"/>
</dbReference>
<sequence length="90" mass="9429">MTLTPKRAWRGIVSVWVAAVVLAIVVGVLVDPALRFSWLALALAACALLTFCIQLGTTEKTGFIARVSASVAGALIILSIAAGIFTLLYI</sequence>
<feature type="transmembrane region" description="Helical" evidence="1">
    <location>
        <begin position="12"/>
        <end position="30"/>
    </location>
</feature>
<dbReference type="Proteomes" id="UP000190857">
    <property type="component" value="Unassembled WGS sequence"/>
</dbReference>
<feature type="transmembrane region" description="Helical" evidence="1">
    <location>
        <begin position="36"/>
        <end position="55"/>
    </location>
</feature>
<evidence type="ECO:0000313" key="3">
    <source>
        <dbReference type="Proteomes" id="UP000190857"/>
    </source>
</evidence>
<protein>
    <submittedName>
        <fullName evidence="2">Uncharacterized protein</fullName>
    </submittedName>
</protein>
<evidence type="ECO:0000313" key="2">
    <source>
        <dbReference type="EMBL" id="SKC43071.1"/>
    </source>
</evidence>
<dbReference type="AlphaFoldDB" id="A0A1T5IVE4"/>
<keyword evidence="3" id="KW-1185">Reference proteome</keyword>
<keyword evidence="1" id="KW-1133">Transmembrane helix</keyword>
<accession>A0A1T5IVE4</accession>
<reference evidence="2 3" key="1">
    <citation type="submission" date="2017-02" db="EMBL/GenBank/DDBJ databases">
        <authorList>
            <person name="Peterson S.W."/>
        </authorList>
    </citation>
    <scope>NUCLEOTIDE SEQUENCE [LARGE SCALE GENOMIC DNA]</scope>
    <source>
        <strain evidence="2 3">VKM Ac-2059</strain>
    </source>
</reference>
<keyword evidence="1" id="KW-0812">Transmembrane</keyword>
<organism evidence="2 3">
    <name type="scientific">Okibacterium fritillariae</name>
    <dbReference type="NCBI Taxonomy" id="123320"/>
    <lineage>
        <taxon>Bacteria</taxon>
        <taxon>Bacillati</taxon>
        <taxon>Actinomycetota</taxon>
        <taxon>Actinomycetes</taxon>
        <taxon>Micrococcales</taxon>
        <taxon>Microbacteriaceae</taxon>
        <taxon>Okibacterium</taxon>
    </lineage>
</organism>
<proteinExistence type="predicted"/>